<dbReference type="EMBL" id="QGNW01001499">
    <property type="protein sequence ID" value="RVW38928.1"/>
    <property type="molecule type" value="Genomic_DNA"/>
</dbReference>
<proteinExistence type="predicted"/>
<organism evidence="1 2">
    <name type="scientific">Vitis vinifera</name>
    <name type="common">Grape</name>
    <dbReference type="NCBI Taxonomy" id="29760"/>
    <lineage>
        <taxon>Eukaryota</taxon>
        <taxon>Viridiplantae</taxon>
        <taxon>Streptophyta</taxon>
        <taxon>Embryophyta</taxon>
        <taxon>Tracheophyta</taxon>
        <taxon>Spermatophyta</taxon>
        <taxon>Magnoliopsida</taxon>
        <taxon>eudicotyledons</taxon>
        <taxon>Gunneridae</taxon>
        <taxon>Pentapetalae</taxon>
        <taxon>rosids</taxon>
        <taxon>Vitales</taxon>
        <taxon>Vitaceae</taxon>
        <taxon>Viteae</taxon>
        <taxon>Vitis</taxon>
    </lineage>
</organism>
<comment type="caution">
    <text evidence="1">The sequence shown here is derived from an EMBL/GenBank/DDBJ whole genome shotgun (WGS) entry which is preliminary data.</text>
</comment>
<evidence type="ECO:0008006" key="3">
    <source>
        <dbReference type="Google" id="ProtNLM"/>
    </source>
</evidence>
<dbReference type="AlphaFoldDB" id="A0A438DUI0"/>
<evidence type="ECO:0000313" key="2">
    <source>
        <dbReference type="Proteomes" id="UP000288805"/>
    </source>
</evidence>
<name>A0A438DUI0_VITVI</name>
<sequence>MEEMDKMLFVHDDTIFFSSTREKDLQTLKSLLLVFERIFGLKVNLDKSLPLGGNPKACGFWDPVIERISRRLDGWKKAYLSFGNGHTVVLGRLLHKSPKSFPSLLRFVVGDGEEFDSGKTCGGGPTFGSPISKTI</sequence>
<reference evidence="1 2" key="1">
    <citation type="journal article" date="2018" name="PLoS Genet.">
        <title>Population sequencing reveals clonal diversity and ancestral inbreeding in the grapevine cultivar Chardonnay.</title>
        <authorList>
            <person name="Roach M.J."/>
            <person name="Johnson D.L."/>
            <person name="Bohlmann J."/>
            <person name="van Vuuren H.J."/>
            <person name="Jones S.J."/>
            <person name="Pretorius I.S."/>
            <person name="Schmidt S.A."/>
            <person name="Borneman A.R."/>
        </authorList>
    </citation>
    <scope>NUCLEOTIDE SEQUENCE [LARGE SCALE GENOMIC DNA]</scope>
    <source>
        <strain evidence="2">cv. Chardonnay</strain>
        <tissue evidence="1">Leaf</tissue>
    </source>
</reference>
<dbReference type="Proteomes" id="UP000288805">
    <property type="component" value="Unassembled WGS sequence"/>
</dbReference>
<evidence type="ECO:0000313" key="1">
    <source>
        <dbReference type="EMBL" id="RVW38928.1"/>
    </source>
</evidence>
<gene>
    <name evidence="1" type="ORF">CK203_073584</name>
</gene>
<protein>
    <recommendedName>
        <fullName evidence="3">Reverse transcriptase domain-containing protein</fullName>
    </recommendedName>
</protein>
<accession>A0A438DUI0</accession>